<feature type="domain" description="Smf/DprA SLOG" evidence="2">
    <location>
        <begin position="47"/>
        <end position="243"/>
    </location>
</feature>
<dbReference type="InterPro" id="IPR003488">
    <property type="entry name" value="DprA"/>
</dbReference>
<dbReference type="PANTHER" id="PTHR43022">
    <property type="entry name" value="PROTEIN SMF"/>
    <property type="match status" value="1"/>
</dbReference>
<dbReference type="RefSeq" id="WP_024543976.1">
    <property type="nucleotide sequence ID" value="NZ_LR214938.2"/>
</dbReference>
<organism evidence="3">
    <name type="scientific">Metamycoplasma salivarium</name>
    <name type="common">Mycoplasma salivarium</name>
    <dbReference type="NCBI Taxonomy" id="2124"/>
    <lineage>
        <taxon>Bacteria</taxon>
        <taxon>Bacillati</taxon>
        <taxon>Mycoplasmatota</taxon>
        <taxon>Mycoplasmoidales</taxon>
        <taxon>Metamycoplasmataceae</taxon>
        <taxon>Metamycoplasma</taxon>
    </lineage>
</organism>
<gene>
    <name evidence="3" type="primary">MCYN0396</name>
    <name evidence="3" type="ORF">NCTC10113_00984</name>
</gene>
<dbReference type="EMBL" id="LR214939">
    <property type="protein sequence ID" value="VEU56103.1"/>
    <property type="molecule type" value="Genomic_DNA"/>
</dbReference>
<dbReference type="SUPFAM" id="SSF102405">
    <property type="entry name" value="MCP/YpsA-like"/>
    <property type="match status" value="1"/>
</dbReference>
<dbReference type="Gene3D" id="3.40.50.450">
    <property type="match status" value="1"/>
</dbReference>
<dbReference type="AlphaFoldDB" id="A0A448ZXZ2"/>
<dbReference type="PANTHER" id="PTHR43022:SF1">
    <property type="entry name" value="PROTEIN SMF"/>
    <property type="match status" value="1"/>
</dbReference>
<dbReference type="Pfam" id="PF02481">
    <property type="entry name" value="DNA_processg_A"/>
    <property type="match status" value="1"/>
</dbReference>
<accession>A0A448ZXZ2</accession>
<evidence type="ECO:0000259" key="2">
    <source>
        <dbReference type="Pfam" id="PF02481"/>
    </source>
</evidence>
<proteinExistence type="inferred from homology"/>
<keyword evidence="3" id="KW-0614">Plasmid</keyword>
<comment type="similarity">
    <text evidence="1">Belongs to the DprA/Smf family.</text>
</comment>
<geneLocation type="plasmid" evidence="3">
    <name>2</name>
</geneLocation>
<evidence type="ECO:0000256" key="1">
    <source>
        <dbReference type="ARBA" id="ARBA00006525"/>
    </source>
</evidence>
<evidence type="ECO:0000313" key="3">
    <source>
        <dbReference type="EMBL" id="VEU56103.1"/>
    </source>
</evidence>
<protein>
    <submittedName>
        <fullName evidence="3">DNA processing protein</fullName>
    </submittedName>
</protein>
<sequence>MNDYLIYFSDKYNGDWDKIYYALKTVEYVEKKSLIDLQDKKNETETKCITILDENYPKMFNILKKPPFVMYYRGNIKLLEYYKKIHITGNYEPEYICKYLALIKDLPNDCVIVNANWKGLDEKILNTCIQNDKKIIVILSCGISCETFEKLEHYMKSNNILILSEYPNDYHISKKTLLARNRLISALSNSMIILASQDKFLYGLIDSFLNVGKEIYCFGPEINDVNNDNSNLINAGAKLINNFSLPLADNYLI</sequence>
<name>A0A448ZXZ2_METSV</name>
<dbReference type="InterPro" id="IPR057666">
    <property type="entry name" value="DrpA_SLOG"/>
</dbReference>
<reference evidence="3" key="1">
    <citation type="submission" date="2019-01" db="EMBL/GenBank/DDBJ databases">
        <authorList>
            <consortium name="Pathogen Informatics"/>
        </authorList>
    </citation>
    <scope>NUCLEOTIDE SEQUENCE [LARGE SCALE GENOMIC DNA]</scope>
    <source>
        <strain evidence="3">NCTC10113</strain>
    </source>
</reference>
<dbReference type="GO" id="GO:0009294">
    <property type="term" value="P:DNA-mediated transformation"/>
    <property type="evidence" value="ECO:0007669"/>
    <property type="project" value="InterPro"/>
</dbReference>